<sequence>MPRNQNIGIYLDRLDCLKSEIKDLIAKISLIGTDLQKILFQIGNSNGLICSTLSGFPSTPERNYQRELELKKVGTYTQCENENSNANFSIPQKKLRRKDYTNKTREHDGRVRKSVAKSRIR</sequence>
<dbReference type="AlphaFoldDB" id="A0AAV5RJB6"/>
<keyword evidence="3" id="KW-1185">Reference proteome</keyword>
<proteinExistence type="predicted"/>
<reference evidence="2 3" key="1">
    <citation type="journal article" date="2023" name="Elife">
        <title>Identification of key yeast species and microbe-microbe interactions impacting larval growth of Drosophila in the wild.</title>
        <authorList>
            <person name="Mure A."/>
            <person name="Sugiura Y."/>
            <person name="Maeda R."/>
            <person name="Honda K."/>
            <person name="Sakurai N."/>
            <person name="Takahashi Y."/>
            <person name="Watada M."/>
            <person name="Katoh T."/>
            <person name="Gotoh A."/>
            <person name="Gotoh Y."/>
            <person name="Taniguchi I."/>
            <person name="Nakamura K."/>
            <person name="Hayashi T."/>
            <person name="Katayama T."/>
            <person name="Uemura T."/>
            <person name="Hattori Y."/>
        </authorList>
    </citation>
    <scope>NUCLEOTIDE SEQUENCE [LARGE SCALE GENOMIC DNA]</scope>
    <source>
        <strain evidence="2 3">SB-73</strain>
    </source>
</reference>
<organism evidence="2 3">
    <name type="scientific">Starmerella bacillaris</name>
    <name type="common">Yeast</name>
    <name type="synonym">Candida zemplinina</name>
    <dbReference type="NCBI Taxonomy" id="1247836"/>
    <lineage>
        <taxon>Eukaryota</taxon>
        <taxon>Fungi</taxon>
        <taxon>Dikarya</taxon>
        <taxon>Ascomycota</taxon>
        <taxon>Saccharomycotina</taxon>
        <taxon>Dipodascomycetes</taxon>
        <taxon>Dipodascales</taxon>
        <taxon>Trichomonascaceae</taxon>
        <taxon>Starmerella</taxon>
    </lineage>
</organism>
<protein>
    <submittedName>
        <fullName evidence="2">Uncharacterized protein</fullName>
    </submittedName>
</protein>
<accession>A0AAV5RJB6</accession>
<evidence type="ECO:0000313" key="3">
    <source>
        <dbReference type="Proteomes" id="UP001362899"/>
    </source>
</evidence>
<comment type="caution">
    <text evidence="2">The sequence shown here is derived from an EMBL/GenBank/DDBJ whole genome shotgun (WGS) entry which is preliminary data.</text>
</comment>
<dbReference type="EMBL" id="BTGC01000008">
    <property type="protein sequence ID" value="GMM51530.1"/>
    <property type="molecule type" value="Genomic_DNA"/>
</dbReference>
<feature type="compositionally biased region" description="Basic residues" evidence="1">
    <location>
        <begin position="112"/>
        <end position="121"/>
    </location>
</feature>
<gene>
    <name evidence="2" type="ORF">DASB73_024930</name>
</gene>
<evidence type="ECO:0000256" key="1">
    <source>
        <dbReference type="SAM" id="MobiDB-lite"/>
    </source>
</evidence>
<dbReference type="Proteomes" id="UP001362899">
    <property type="component" value="Unassembled WGS sequence"/>
</dbReference>
<feature type="compositionally biased region" description="Basic and acidic residues" evidence="1">
    <location>
        <begin position="98"/>
        <end position="111"/>
    </location>
</feature>
<name>A0AAV5RJB6_STABA</name>
<feature type="region of interest" description="Disordered" evidence="1">
    <location>
        <begin position="83"/>
        <end position="121"/>
    </location>
</feature>
<evidence type="ECO:0000313" key="2">
    <source>
        <dbReference type="EMBL" id="GMM51530.1"/>
    </source>
</evidence>